<protein>
    <submittedName>
        <fullName evidence="2">Uncharacterized protein</fullName>
    </submittedName>
</protein>
<dbReference type="EMBL" id="JADNRY010000094">
    <property type="protein sequence ID" value="KAF9065992.1"/>
    <property type="molecule type" value="Genomic_DNA"/>
</dbReference>
<sequence length="244" mass="26797">MYPTPAEAKKPVKNQTAAKTQILAPQPVTLDSEESYAHLVESLKNTSQVVVYVTKKVADLSNDQENNKKSKKKLKVPAERDIDPEDNPVNQNIIAIRGVLRDGPWQCWMVLNKQQLKSPPNNNLFTTNNEESTVASNVLQQSPPPVPLATPVTAATAMLLLLLLPPDRMPGLYMTMANFCTQDGLDNLVTQKLIELGYANTSSLEYTQVSDLKESGLLPGNIAQLCAAVSECLHEQCILLHLPV</sequence>
<evidence type="ECO:0000313" key="3">
    <source>
        <dbReference type="Proteomes" id="UP000772434"/>
    </source>
</evidence>
<evidence type="ECO:0000256" key="1">
    <source>
        <dbReference type="SAM" id="MobiDB-lite"/>
    </source>
</evidence>
<dbReference type="Proteomes" id="UP000772434">
    <property type="component" value="Unassembled WGS sequence"/>
</dbReference>
<evidence type="ECO:0000313" key="2">
    <source>
        <dbReference type="EMBL" id="KAF9065992.1"/>
    </source>
</evidence>
<keyword evidence="3" id="KW-1185">Reference proteome</keyword>
<proteinExistence type="predicted"/>
<dbReference type="AlphaFoldDB" id="A0A9P5PMR6"/>
<name>A0A9P5PMR6_9AGAR</name>
<dbReference type="OrthoDB" id="3063862at2759"/>
<accession>A0A9P5PMR6</accession>
<reference evidence="2" key="1">
    <citation type="submission" date="2020-11" db="EMBL/GenBank/DDBJ databases">
        <authorList>
            <consortium name="DOE Joint Genome Institute"/>
            <person name="Ahrendt S."/>
            <person name="Riley R."/>
            <person name="Andreopoulos W."/>
            <person name="Labutti K."/>
            <person name="Pangilinan J."/>
            <person name="Ruiz-Duenas F.J."/>
            <person name="Barrasa J.M."/>
            <person name="Sanchez-Garcia M."/>
            <person name="Camarero S."/>
            <person name="Miyauchi S."/>
            <person name="Serrano A."/>
            <person name="Linde D."/>
            <person name="Babiker R."/>
            <person name="Drula E."/>
            <person name="Ayuso-Fernandez I."/>
            <person name="Pacheco R."/>
            <person name="Padilla G."/>
            <person name="Ferreira P."/>
            <person name="Barriuso J."/>
            <person name="Kellner H."/>
            <person name="Castanera R."/>
            <person name="Alfaro M."/>
            <person name="Ramirez L."/>
            <person name="Pisabarro A.G."/>
            <person name="Kuo A."/>
            <person name="Tritt A."/>
            <person name="Lipzen A."/>
            <person name="He G."/>
            <person name="Yan M."/>
            <person name="Ng V."/>
            <person name="Cullen D."/>
            <person name="Martin F."/>
            <person name="Rosso M.-N."/>
            <person name="Henrissat B."/>
            <person name="Hibbett D."/>
            <person name="Martinez A.T."/>
            <person name="Grigoriev I.V."/>
        </authorList>
    </citation>
    <scope>NUCLEOTIDE SEQUENCE</scope>
    <source>
        <strain evidence="2">AH 40177</strain>
    </source>
</reference>
<organism evidence="2 3">
    <name type="scientific">Rhodocollybia butyracea</name>
    <dbReference type="NCBI Taxonomy" id="206335"/>
    <lineage>
        <taxon>Eukaryota</taxon>
        <taxon>Fungi</taxon>
        <taxon>Dikarya</taxon>
        <taxon>Basidiomycota</taxon>
        <taxon>Agaricomycotina</taxon>
        <taxon>Agaricomycetes</taxon>
        <taxon>Agaricomycetidae</taxon>
        <taxon>Agaricales</taxon>
        <taxon>Marasmiineae</taxon>
        <taxon>Omphalotaceae</taxon>
        <taxon>Rhodocollybia</taxon>
    </lineage>
</organism>
<gene>
    <name evidence="2" type="ORF">BDP27DRAFT_1365960</name>
</gene>
<comment type="caution">
    <text evidence="2">The sequence shown here is derived from an EMBL/GenBank/DDBJ whole genome shotgun (WGS) entry which is preliminary data.</text>
</comment>
<feature type="region of interest" description="Disordered" evidence="1">
    <location>
        <begin position="63"/>
        <end position="85"/>
    </location>
</feature>